<dbReference type="Gene3D" id="3.30.530.20">
    <property type="match status" value="1"/>
</dbReference>
<evidence type="ECO:0000256" key="1">
    <source>
        <dbReference type="SAM" id="MobiDB-lite"/>
    </source>
</evidence>
<dbReference type="EMBL" id="CAXAMM010042640">
    <property type="protein sequence ID" value="CAK9105952.1"/>
    <property type="molecule type" value="Genomic_DNA"/>
</dbReference>
<keyword evidence="4" id="KW-1185">Reference proteome</keyword>
<comment type="caution">
    <text evidence="3">The sequence shown here is derived from an EMBL/GenBank/DDBJ whole genome shotgun (WGS) entry which is preliminary data.</text>
</comment>
<evidence type="ECO:0008006" key="5">
    <source>
        <dbReference type="Google" id="ProtNLM"/>
    </source>
</evidence>
<dbReference type="SUPFAM" id="SSF55961">
    <property type="entry name" value="Bet v1-like"/>
    <property type="match status" value="1"/>
</dbReference>
<evidence type="ECO:0000313" key="4">
    <source>
        <dbReference type="Proteomes" id="UP001642464"/>
    </source>
</evidence>
<reference evidence="3 4" key="1">
    <citation type="submission" date="2024-02" db="EMBL/GenBank/DDBJ databases">
        <authorList>
            <person name="Chen Y."/>
            <person name="Shah S."/>
            <person name="Dougan E. K."/>
            <person name="Thang M."/>
            <person name="Chan C."/>
        </authorList>
    </citation>
    <scope>NUCLEOTIDE SEQUENCE [LARGE SCALE GENOMIC DNA]</scope>
</reference>
<protein>
    <recommendedName>
        <fullName evidence="5">START domain-containing protein</fullName>
    </recommendedName>
</protein>
<keyword evidence="2" id="KW-1133">Transmembrane helix</keyword>
<evidence type="ECO:0000313" key="3">
    <source>
        <dbReference type="EMBL" id="CAK9105952.1"/>
    </source>
</evidence>
<organism evidence="3 4">
    <name type="scientific">Durusdinium trenchii</name>
    <dbReference type="NCBI Taxonomy" id="1381693"/>
    <lineage>
        <taxon>Eukaryota</taxon>
        <taxon>Sar</taxon>
        <taxon>Alveolata</taxon>
        <taxon>Dinophyceae</taxon>
        <taxon>Suessiales</taxon>
        <taxon>Symbiodiniaceae</taxon>
        <taxon>Durusdinium</taxon>
    </lineage>
</organism>
<gene>
    <name evidence="3" type="ORF">SCF082_LOCUS49365</name>
</gene>
<feature type="transmembrane region" description="Helical" evidence="2">
    <location>
        <begin position="614"/>
        <end position="640"/>
    </location>
</feature>
<feature type="region of interest" description="Disordered" evidence="1">
    <location>
        <begin position="665"/>
        <end position="689"/>
    </location>
</feature>
<dbReference type="Proteomes" id="UP001642464">
    <property type="component" value="Unassembled WGS sequence"/>
</dbReference>
<name>A0ABP0S0T0_9DINO</name>
<proteinExistence type="predicted"/>
<dbReference type="InterPro" id="IPR023393">
    <property type="entry name" value="START-like_dom_sf"/>
</dbReference>
<sequence>MPQRKALLELARDRLLNFYAQKSNLEDPKETDGIVFRLSKDDKSCAGDMVPLTFLEFDIPNARPVDVFNVLMAAENETQWDSAPSEMRVLGEWKKYQARGVVGFFDAKPLSTREVYEWQVASANFTSQEFWVVYSTLQNDELRSKEPVRAGAMEMQNCLCAYRITLKAGGGVHVVNTQQVNEHPFPLSARTVANLGWQTSAAFGSHLRTQSQKQEQKGWAANKTEVPAWMLKDKDCVLEKPDESLREALLSKAESSLSGPWEEPPKTVQKLADGQEMKVWQQAATCGGSQAPLFHAEFVVPDAGPQEVFNAVAAKSREAKWNSRLKQVNMTGFTNPGVRGVHEEFATPSVLGWKLAPREAFEWQAAQHNSSRYVMMISSDPDTTIPSFNDGAVRATQCVAAYEVVPDGKGSRIRLVQHLNANVGVAEHIQFLWEKTVISMLGTWASELTEEARNIVADRNCGKGGSCKLLAYDAELLELLSPSPLHRNSSLTIASVLSLAPKQAAFRRLAADVPQWQRAFGKLPLTKALNVTEWENFESQADEVMSLFRLVEHNATDEEKEPFASRAHDALDVQRQGEALASLQWRYLEVVNLHDCNSNLPDINGDHGHRALPFAVLIGIAVAFVALLLACLGCCGVKLYRMRRNRQARQAASLLLSAASSCAASDRPVTVAPNSEASTSASRGEVLRG</sequence>
<feature type="compositionally biased region" description="Polar residues" evidence="1">
    <location>
        <begin position="672"/>
        <end position="682"/>
    </location>
</feature>
<accession>A0ABP0S0T0</accession>
<keyword evidence="2" id="KW-0472">Membrane</keyword>
<evidence type="ECO:0000256" key="2">
    <source>
        <dbReference type="SAM" id="Phobius"/>
    </source>
</evidence>
<keyword evidence="2" id="KW-0812">Transmembrane</keyword>